<dbReference type="Gene3D" id="2.130.10.10">
    <property type="entry name" value="YVTN repeat-like/Quinoprotein amine dehydrogenase"/>
    <property type="match status" value="3"/>
</dbReference>
<dbReference type="InterPro" id="IPR001680">
    <property type="entry name" value="WD40_rpt"/>
</dbReference>
<feature type="coiled-coil region" evidence="8">
    <location>
        <begin position="1545"/>
        <end position="1586"/>
    </location>
</feature>
<dbReference type="Pfam" id="PF00400">
    <property type="entry name" value="WD40"/>
    <property type="match status" value="1"/>
</dbReference>
<evidence type="ECO:0000256" key="5">
    <source>
        <dbReference type="ARBA" id="ARBA00023054"/>
    </source>
</evidence>
<protein>
    <recommendedName>
        <fullName evidence="12">Cilia- and flagella-associated protein 44</fullName>
    </recommendedName>
</protein>
<keyword evidence="7" id="KW-0966">Cell projection</keyword>
<feature type="compositionally biased region" description="Basic and acidic residues" evidence="9">
    <location>
        <begin position="974"/>
        <end position="1000"/>
    </location>
</feature>
<feature type="coiled-coil region" evidence="8">
    <location>
        <begin position="1276"/>
        <end position="1303"/>
    </location>
</feature>
<keyword evidence="2" id="KW-0963">Cytoplasm</keyword>
<keyword evidence="4" id="KW-0677">Repeat</keyword>
<feature type="compositionally biased region" description="Basic and acidic residues" evidence="9">
    <location>
        <begin position="1843"/>
        <end position="1852"/>
    </location>
</feature>
<evidence type="ECO:0000256" key="7">
    <source>
        <dbReference type="ARBA" id="ARBA00023273"/>
    </source>
</evidence>
<feature type="coiled-coil region" evidence="8">
    <location>
        <begin position="604"/>
        <end position="638"/>
    </location>
</feature>
<dbReference type="InterPro" id="IPR011044">
    <property type="entry name" value="Quino_amine_DH_bsu"/>
</dbReference>
<dbReference type="SMART" id="SM00320">
    <property type="entry name" value="WD40"/>
    <property type="match status" value="5"/>
</dbReference>
<feature type="region of interest" description="Disordered" evidence="9">
    <location>
        <begin position="1430"/>
        <end position="1522"/>
    </location>
</feature>
<sequence length="2111" mass="242390">MSEANESIDGEEEEAVVIPPQESFHWEDYISRPIVSENGTVPANILEFQHSFGYDCQKRFNLCVADPDWLIFASGNLIHFYNVSRDELTFKRCSTGGGIGHITKNPQRPHIAVGENGIDPPIIVYEWPSMEIVTVLRNGTTRSYSHLRYSPQGDKLVSQGGEPDYLITVWNWEQSTVALQCKSHSQDVYNVVFSETIPGQLVSCGLGHIKCWKMADTFTGLKLQGELGRFSKTEISDIIGVYPMPDEKIVSGCEWGNMLVWNEGLIKIEVCRKSGKPCHVDGYIAQFEYISGELVTVGTDGWIYFWFYDTIDQSEPSEDNNLVEVEPIYEFSVGQQSDTNPLARRARLMQIIRRDPSAAEGANSHHWYAQDGNGGIWLLDLSTAHWETAVPRRLMSCHAGPVEDVAACDWAPVCASCGRDGRLRVYDYRRKRLVLEHQFRDRARGLVWLPCDVEPSGSSIVCGFDTGVLRLVALDLEPPEDSEHERVRLCQIYRAHTEPIVRLAIDPQHKILVSFSQDSSLFVFQILSSDRSYPRLVPIGYLSLPSPTSSFAWKPNETSATILVGCSRGQCLEVRLPTEPQAYTKISYKLSELRPCEFTFRSVKSAILREQAKLELEANRYERRLQKIQELQDFKKNNPGMEVDEEAFLESGMEDEDGLPDLYVPEVPSEVLTCMYNSRGQPQLSMSGYDAGYVYEYNIPESANEEVEHLRSVPIADASDEEMTCHLSYNAGRYLILGTQHGALRVCRIKTEDEADWSDYWSLPMHDYYTGRVQAMCLGYDRRTLVSCGLDGNVFTYAINDDVPLDDEFKIPKPITSRDHIPTTKVWDIEEANYPSLEQVIVKAEMDRIKANAKDDKERTLAALPRTTSCPSHVCYLPRNDKLPASQRLTEQELQLDPRISADLDEQLKEQMDIVYRKSEYKQEKCRLRLKKLMEHFIEPITCIPFAVKKILNPDSMVWSLRELKLTGDYAVEERHSHADSHETDKPEERQKRRSSIDRLRRSRAMSAYVGDLESDSKQDEPTIELFLKGLSPRTIQYKLGEEINLMLKKYRSLKAKLEEQEQEWKKLQSERPDPKAVDPEDEEAIEYAKRTIGDYKLKASLDLDLDKRPTVKSKYKEIIECRRKIHFRREDFNSKVREMRQRKVDLIKEVEKLLKSLRAIQSELPDELTKPLPHLPSLDMDVEFPEKKLEIAEYTPLAQRLNESKNRRQSITQAYMPADEFDEEYAVLMLDEKRFVPERFLATVEGAGAAGFRKRFPEDTKPVKLLVPLEVIASIDAAERLDTDLERELKRYRAVRKKHEQDQMLEYIDHSYRVFDEELSELELERLKIIHESVYMDLYMLTLHQELIVLKKFEAKEVKLEQLVEEHRRVIDEIEAKISLLTEQTEEKKSTVARLQDKLKEMMARYLSSIQEQRYSLVLAEIARKSYESSSDASADDVASRSSATDDKEAKRRTTKYQGDLGHRVTRFQDMDSRENVREEQQQQQTMVRRASKALPRVSSLALVDPQQQGDEDEAAGGGESGDLELYEEANAVQKQCRLLEGCLSEEQRALSEASEELERQRTSLQEAQTDLDASTQRLEGFLHEKQRELNDIDMTVILKLDQVQLLAEGSHTEKLRNCIVFDKTRLARLYARVGELQQETDELRAKHKNNKQQLRKIKMDCSSMKAELEALKGQIKTEMENKFGQQISLVSLYEAVLRRLIYDIKADTGSLVKFYQEKIQMVKSRYKQQLEQLKDLIKENTHKLSLLAVLEEELFKLKKACNAKIMSEEEIKKIESDYKADLKKLEKRLKKQEEEKVAIISDIENLRSKTKNLLPLDELLSKSCCQKSTERRRPTSVTLIDGKEKEDAKKSGRKVRMTEAADEVASMASETSASSDEGDNDDDDNDVDKEADLAVFDENEYYKKVIAVRHLFSQITSGQEFNTKSTIDAMLQDLTDCMIRRGYSHDQIQRSLQDIVSSAEGHEQYDDDDDKATDDRRLDHDDDDLAKGTMSLGDYIYSYSSSFRESVCSRDVDPQADAILRDLFSDLGIDEDEHEPMVQGVVSRLRMSGGDLVAAEDFVFKKAPSAADLADPALKSSRSQRIRRSLNDVRQHVNFEDTEFVQLQENQDQ</sequence>
<feature type="coiled-coil region" evidence="8">
    <location>
        <begin position="1351"/>
        <end position="1406"/>
    </location>
</feature>
<dbReference type="EMBL" id="JBJJXI010000025">
    <property type="protein sequence ID" value="KAL3404550.1"/>
    <property type="molecule type" value="Genomic_DNA"/>
</dbReference>
<keyword evidence="3" id="KW-0853">WD repeat</keyword>
<evidence type="ECO:0000256" key="9">
    <source>
        <dbReference type="SAM" id="MobiDB-lite"/>
    </source>
</evidence>
<evidence type="ECO:0000313" key="11">
    <source>
        <dbReference type="Proteomes" id="UP001627154"/>
    </source>
</evidence>
<evidence type="ECO:0008006" key="12">
    <source>
        <dbReference type="Google" id="ProtNLM"/>
    </source>
</evidence>
<dbReference type="PANTHER" id="PTHR14885:SF3">
    <property type="entry name" value="CILIA- AND FLAGELLA-ASSOCIATED PROTEIN 44"/>
    <property type="match status" value="1"/>
</dbReference>
<accession>A0ABD2XGV9</accession>
<feature type="coiled-coil region" evidence="8">
    <location>
        <begin position="1130"/>
        <end position="1164"/>
    </location>
</feature>
<dbReference type="GO" id="GO:0003341">
    <property type="term" value="P:cilium movement"/>
    <property type="evidence" value="ECO:0007669"/>
    <property type="project" value="UniProtKB-ARBA"/>
</dbReference>
<feature type="compositionally biased region" description="Acidic residues" evidence="9">
    <location>
        <begin position="1878"/>
        <end position="1889"/>
    </location>
</feature>
<evidence type="ECO:0000256" key="6">
    <source>
        <dbReference type="ARBA" id="ARBA00023212"/>
    </source>
</evidence>
<feature type="compositionally biased region" description="Basic and acidic residues" evidence="9">
    <location>
        <begin position="1462"/>
        <end position="1482"/>
    </location>
</feature>
<dbReference type="InterPro" id="IPR036322">
    <property type="entry name" value="WD40_repeat_dom_sf"/>
</dbReference>
<evidence type="ECO:0000313" key="10">
    <source>
        <dbReference type="EMBL" id="KAL3404550.1"/>
    </source>
</evidence>
<proteinExistence type="predicted"/>
<keyword evidence="6" id="KW-0206">Cytoskeleton</keyword>
<feature type="coiled-coil region" evidence="8">
    <location>
        <begin position="1770"/>
        <end position="1811"/>
    </location>
</feature>
<keyword evidence="5 8" id="KW-0175">Coiled coil</keyword>
<feature type="coiled-coil region" evidence="8">
    <location>
        <begin position="1714"/>
        <end position="1745"/>
    </location>
</feature>
<evidence type="ECO:0000256" key="4">
    <source>
        <dbReference type="ARBA" id="ARBA00022737"/>
    </source>
</evidence>
<comment type="subcellular location">
    <subcellularLocation>
        <location evidence="1">Cytoplasm</location>
        <location evidence="1">Cytoskeleton</location>
        <location evidence="1">Cilium axoneme</location>
    </subcellularLocation>
</comment>
<name>A0ABD2XGV9_9HYME</name>
<evidence type="ECO:0000256" key="8">
    <source>
        <dbReference type="SAM" id="Coils"/>
    </source>
</evidence>
<evidence type="ECO:0000256" key="2">
    <source>
        <dbReference type="ARBA" id="ARBA00022490"/>
    </source>
</evidence>
<feature type="coiled-coil region" evidence="8">
    <location>
        <begin position="1628"/>
        <end position="1683"/>
    </location>
</feature>
<dbReference type="GO" id="GO:0005930">
    <property type="term" value="C:axoneme"/>
    <property type="evidence" value="ECO:0007669"/>
    <property type="project" value="UniProtKB-SubCell"/>
</dbReference>
<feature type="compositionally biased region" description="Low complexity" evidence="9">
    <location>
        <begin position="1430"/>
        <end position="1444"/>
    </location>
</feature>
<feature type="coiled-coil region" evidence="8">
    <location>
        <begin position="1044"/>
        <end position="1071"/>
    </location>
</feature>
<dbReference type="PANTHER" id="PTHR14885">
    <property type="entry name" value="CILIA- AND FLAGELLA-ASSOCIATED PROTEIN 43-RELATED"/>
    <property type="match status" value="1"/>
</dbReference>
<dbReference type="Proteomes" id="UP001627154">
    <property type="component" value="Unassembled WGS sequence"/>
</dbReference>
<dbReference type="InterPro" id="IPR015943">
    <property type="entry name" value="WD40/YVTN_repeat-like_dom_sf"/>
</dbReference>
<dbReference type="SUPFAM" id="SSF50969">
    <property type="entry name" value="YVTN repeat-like/Quinoprotein amine dehydrogenase"/>
    <property type="match status" value="1"/>
</dbReference>
<evidence type="ECO:0000256" key="1">
    <source>
        <dbReference type="ARBA" id="ARBA00004430"/>
    </source>
</evidence>
<feature type="region of interest" description="Disordered" evidence="9">
    <location>
        <begin position="1827"/>
        <end position="1889"/>
    </location>
</feature>
<feature type="region of interest" description="Disordered" evidence="9">
    <location>
        <begin position="974"/>
        <end position="1001"/>
    </location>
</feature>
<comment type="caution">
    <text evidence="10">The sequence shown here is derived from an EMBL/GenBank/DDBJ whole genome shotgun (WGS) entry which is preliminary data.</text>
</comment>
<evidence type="ECO:0000256" key="3">
    <source>
        <dbReference type="ARBA" id="ARBA00022574"/>
    </source>
</evidence>
<feature type="region of interest" description="Disordered" evidence="9">
    <location>
        <begin position="1962"/>
        <end position="1984"/>
    </location>
</feature>
<organism evidence="10 11">
    <name type="scientific">Trichogramma kaykai</name>
    <dbReference type="NCBI Taxonomy" id="54128"/>
    <lineage>
        <taxon>Eukaryota</taxon>
        <taxon>Metazoa</taxon>
        <taxon>Ecdysozoa</taxon>
        <taxon>Arthropoda</taxon>
        <taxon>Hexapoda</taxon>
        <taxon>Insecta</taxon>
        <taxon>Pterygota</taxon>
        <taxon>Neoptera</taxon>
        <taxon>Endopterygota</taxon>
        <taxon>Hymenoptera</taxon>
        <taxon>Apocrita</taxon>
        <taxon>Proctotrupomorpha</taxon>
        <taxon>Chalcidoidea</taxon>
        <taxon>Trichogrammatidae</taxon>
        <taxon>Trichogramma</taxon>
    </lineage>
</organism>
<gene>
    <name evidence="10" type="ORF">TKK_003008</name>
</gene>
<dbReference type="SUPFAM" id="SSF50978">
    <property type="entry name" value="WD40 repeat-like"/>
    <property type="match status" value="1"/>
</dbReference>
<keyword evidence="11" id="KW-1185">Reference proteome</keyword>
<reference evidence="10 11" key="1">
    <citation type="journal article" date="2024" name="bioRxiv">
        <title>A reference genome for Trichogramma kaykai: A tiny desert-dwelling parasitoid wasp with competing sex-ratio distorters.</title>
        <authorList>
            <person name="Culotta J."/>
            <person name="Lindsey A.R."/>
        </authorList>
    </citation>
    <scope>NUCLEOTIDE SEQUENCE [LARGE SCALE GENOMIC DNA]</scope>
    <source>
        <strain evidence="10 11">KSX58</strain>
    </source>
</reference>